<reference evidence="10 11" key="1">
    <citation type="submission" date="2018-06" db="EMBL/GenBank/DDBJ databases">
        <title>Genomic Encyclopedia of Archaeal and Bacterial Type Strains, Phase II (KMG-II): from individual species to whole genera.</title>
        <authorList>
            <person name="Goeker M."/>
        </authorList>
    </citation>
    <scope>NUCLEOTIDE SEQUENCE [LARGE SCALE GENOMIC DNA]</scope>
    <source>
        <strain evidence="10 11">DSM 22009</strain>
    </source>
</reference>
<gene>
    <name evidence="10" type="ORF">LX81_00349</name>
</gene>
<evidence type="ECO:0000256" key="2">
    <source>
        <dbReference type="ARBA" id="ARBA00022679"/>
    </source>
</evidence>
<dbReference type="EMBL" id="QKZL01000001">
    <property type="protein sequence ID" value="PZX19885.1"/>
    <property type="molecule type" value="Genomic_DNA"/>
</dbReference>
<proteinExistence type="predicted"/>
<organism evidence="10 11">
    <name type="scientific">Palleronia aestuarii</name>
    <dbReference type="NCBI Taxonomy" id="568105"/>
    <lineage>
        <taxon>Bacteria</taxon>
        <taxon>Pseudomonadati</taxon>
        <taxon>Pseudomonadota</taxon>
        <taxon>Alphaproteobacteria</taxon>
        <taxon>Rhodobacterales</taxon>
        <taxon>Roseobacteraceae</taxon>
        <taxon>Palleronia</taxon>
    </lineage>
</organism>
<dbReference type="InterPro" id="IPR002123">
    <property type="entry name" value="Plipid/glycerol_acylTrfase"/>
</dbReference>
<evidence type="ECO:0000256" key="6">
    <source>
        <dbReference type="ARBA" id="ARBA00023136"/>
    </source>
</evidence>
<dbReference type="CDD" id="cd07989">
    <property type="entry name" value="LPLAT_AGPAT-like"/>
    <property type="match status" value="1"/>
</dbReference>
<evidence type="ECO:0000256" key="8">
    <source>
        <dbReference type="SAM" id="Phobius"/>
    </source>
</evidence>
<dbReference type="GO" id="GO:0006629">
    <property type="term" value="P:lipid metabolic process"/>
    <property type="evidence" value="ECO:0007669"/>
    <property type="project" value="UniProtKB-KW"/>
</dbReference>
<evidence type="ECO:0000256" key="4">
    <source>
        <dbReference type="ARBA" id="ARBA00022989"/>
    </source>
</evidence>
<dbReference type="GO" id="GO:0016746">
    <property type="term" value="F:acyltransferase activity"/>
    <property type="evidence" value="ECO:0007669"/>
    <property type="project" value="UniProtKB-KW"/>
</dbReference>
<dbReference type="PANTHER" id="PTHR23063:SF52">
    <property type="entry name" value="LYSOPHOSPHATIDYLCHOLINE ACYLTRANSFERASE"/>
    <property type="match status" value="1"/>
</dbReference>
<feature type="domain" description="Phospholipid/glycerol acyltransferase" evidence="9">
    <location>
        <begin position="89"/>
        <end position="202"/>
    </location>
</feature>
<comment type="caution">
    <text evidence="10">The sequence shown here is derived from an EMBL/GenBank/DDBJ whole genome shotgun (WGS) entry which is preliminary data.</text>
</comment>
<keyword evidence="5" id="KW-0443">Lipid metabolism</keyword>
<dbReference type="OrthoDB" id="9806880at2"/>
<keyword evidence="4 8" id="KW-1133">Transmembrane helix</keyword>
<dbReference type="Pfam" id="PF01553">
    <property type="entry name" value="Acyltransferase"/>
    <property type="match status" value="1"/>
</dbReference>
<keyword evidence="7 10" id="KW-0012">Acyltransferase</keyword>
<evidence type="ECO:0000256" key="7">
    <source>
        <dbReference type="ARBA" id="ARBA00023315"/>
    </source>
</evidence>
<name>A0A2W7NHI2_9RHOB</name>
<dbReference type="SUPFAM" id="SSF69593">
    <property type="entry name" value="Glycerol-3-phosphate (1)-acyltransferase"/>
    <property type="match status" value="1"/>
</dbReference>
<evidence type="ECO:0000256" key="5">
    <source>
        <dbReference type="ARBA" id="ARBA00023098"/>
    </source>
</evidence>
<dbReference type="PANTHER" id="PTHR23063">
    <property type="entry name" value="PHOSPHOLIPID ACYLTRANSFERASE"/>
    <property type="match status" value="1"/>
</dbReference>
<accession>A0A2W7NHI2</accession>
<dbReference type="Proteomes" id="UP000248916">
    <property type="component" value="Unassembled WGS sequence"/>
</dbReference>
<keyword evidence="6 8" id="KW-0472">Membrane</keyword>
<feature type="transmembrane region" description="Helical" evidence="8">
    <location>
        <begin position="23"/>
        <end position="44"/>
    </location>
</feature>
<keyword evidence="3 8" id="KW-0812">Transmembrane</keyword>
<evidence type="ECO:0000313" key="11">
    <source>
        <dbReference type="Proteomes" id="UP000248916"/>
    </source>
</evidence>
<sequence>MTTWHSDDPPEIPSISPRDWPRIVVRGVPIVLLLVAGSLATLVLRPVERAFWGDRRPATPWITVWVCRGALRLLGLRRRRRGVLAPGSGAVVANHASWLDILVLNAAGPIVFVSKAEVAGWPGIGLLARLTGTLFIRRESRDARVQEAAIRERLRSGQRLLLFPEGTSTDGRRVLPFKSALFAPFLGSSPDYGVQPVSLVYMAPAGCDPRFYAWWGDMDLAPHLLAVLALKQQGEIAVTCHAPLDGAIHGSRKALAREAEASVRSGVLEVLERSDEFREAT</sequence>
<dbReference type="AlphaFoldDB" id="A0A2W7NHI2"/>
<evidence type="ECO:0000256" key="1">
    <source>
        <dbReference type="ARBA" id="ARBA00004370"/>
    </source>
</evidence>
<evidence type="ECO:0000259" key="9">
    <source>
        <dbReference type="SMART" id="SM00563"/>
    </source>
</evidence>
<evidence type="ECO:0000256" key="3">
    <source>
        <dbReference type="ARBA" id="ARBA00022692"/>
    </source>
</evidence>
<dbReference type="GO" id="GO:0016020">
    <property type="term" value="C:membrane"/>
    <property type="evidence" value="ECO:0007669"/>
    <property type="project" value="UniProtKB-SubCell"/>
</dbReference>
<comment type="subcellular location">
    <subcellularLocation>
        <location evidence="1">Membrane</location>
    </subcellularLocation>
</comment>
<dbReference type="SMART" id="SM00563">
    <property type="entry name" value="PlsC"/>
    <property type="match status" value="1"/>
</dbReference>
<keyword evidence="2 10" id="KW-0808">Transferase</keyword>
<dbReference type="RefSeq" id="WP_111535542.1">
    <property type="nucleotide sequence ID" value="NZ_QKZL01000001.1"/>
</dbReference>
<keyword evidence="11" id="KW-1185">Reference proteome</keyword>
<protein>
    <submittedName>
        <fullName evidence="10">Lyso-ornithine lipid acyltransferase</fullName>
    </submittedName>
</protein>
<evidence type="ECO:0000313" key="10">
    <source>
        <dbReference type="EMBL" id="PZX19885.1"/>
    </source>
</evidence>